<feature type="domain" description="3D" evidence="1">
    <location>
        <begin position="114"/>
        <end position="168"/>
    </location>
</feature>
<dbReference type="Proteomes" id="UP000052946">
    <property type="component" value="Unassembled WGS sequence"/>
</dbReference>
<sequence length="180" mass="20078">MVITFALSEQVQADEQHIITFPLVEDLMEENENAEVMSPLVASQSFIESAVFTPLKNSTNNEEEKEKELNTETFIITAYTAGEESTGKSPNHPAYGITASGSLVKENETLACPSSLDFGTQLYIPELDETYTCEDRGSAIKEGRLDVYIEDLEEAIHFGVQKLDVQIIEDNKDRQFVFDG</sequence>
<dbReference type="Pfam" id="PF06725">
    <property type="entry name" value="3D"/>
    <property type="match status" value="1"/>
</dbReference>
<accession>A0A0U9HC25</accession>
<dbReference type="InterPro" id="IPR010611">
    <property type="entry name" value="3D_dom"/>
</dbReference>
<evidence type="ECO:0000259" key="1">
    <source>
        <dbReference type="Pfam" id="PF06725"/>
    </source>
</evidence>
<evidence type="ECO:0000313" key="3">
    <source>
        <dbReference type="Proteomes" id="UP000052946"/>
    </source>
</evidence>
<dbReference type="OrthoDB" id="9798935at2"/>
<dbReference type="CDD" id="cd14667">
    <property type="entry name" value="3D_containing_proteins"/>
    <property type="match status" value="1"/>
</dbReference>
<protein>
    <submittedName>
        <fullName evidence="2">Conserved protein YuiC</fullName>
    </submittedName>
</protein>
<dbReference type="RefSeq" id="WP_153004946.1">
    <property type="nucleotide sequence ID" value="NZ_BBXV01000089.1"/>
</dbReference>
<evidence type="ECO:0000313" key="2">
    <source>
        <dbReference type="EMBL" id="GAQ19963.1"/>
    </source>
</evidence>
<dbReference type="AlphaFoldDB" id="A0A0U9HC25"/>
<dbReference type="GO" id="GO:0009254">
    <property type="term" value="P:peptidoglycan turnover"/>
    <property type="evidence" value="ECO:0007669"/>
    <property type="project" value="InterPro"/>
</dbReference>
<comment type="caution">
    <text evidence="2">The sequence shown here is derived from an EMBL/GenBank/DDBJ whole genome shotgun (WGS) entry which is preliminary data.</text>
</comment>
<name>A0A0U9HC25_9BACI</name>
<gene>
    <name evidence="2" type="ORF">OPHB3_3949</name>
</gene>
<dbReference type="GO" id="GO:0019867">
    <property type="term" value="C:outer membrane"/>
    <property type="evidence" value="ECO:0007669"/>
    <property type="project" value="InterPro"/>
</dbReference>
<dbReference type="InterPro" id="IPR059180">
    <property type="entry name" value="3D_YorM"/>
</dbReference>
<proteinExistence type="predicted"/>
<reference evidence="2 3" key="2">
    <citation type="journal article" date="2016" name="Genome Announc.">
        <title>Draft Genome Sequence of Oceanobacillus picturae Heshi-B3, Isolated from Fermented Rice Bran in a Traditional Japanese Seafood Dish.</title>
        <authorList>
            <person name="Akuzawa S."/>
            <person name="Nagaoka J."/>
            <person name="Kanekatsu M."/>
            <person name="Kanesaki Y."/>
            <person name="Suzuki T."/>
        </authorList>
    </citation>
    <scope>NUCLEOTIDE SEQUENCE [LARGE SCALE GENOMIC DNA]</scope>
    <source>
        <strain evidence="2 3">Heshi-B3</strain>
    </source>
</reference>
<dbReference type="EMBL" id="BBXV01000089">
    <property type="protein sequence ID" value="GAQ19963.1"/>
    <property type="molecule type" value="Genomic_DNA"/>
</dbReference>
<reference evidence="3" key="1">
    <citation type="submission" date="2015-07" db="EMBL/GenBank/DDBJ databases">
        <title>Draft Genome Sequence of Oceanobacillus picturae Heshi-B3 that Was Isolated from Fermented Rice Bran with Aging Salted Mackerel, Which Was Named Heshiko as Traditional Fermented Seafood in Japan.</title>
        <authorList>
            <person name="Akuzawa S."/>
            <person name="Nakagawa J."/>
            <person name="Kanekatsu T."/>
            <person name="Kanesaki Y."/>
            <person name="Suzuki T."/>
        </authorList>
    </citation>
    <scope>NUCLEOTIDE SEQUENCE [LARGE SCALE GENOMIC DNA]</scope>
    <source>
        <strain evidence="3">Heshi-B3</strain>
    </source>
</reference>
<organism evidence="2 3">
    <name type="scientific">Oceanobacillus picturae</name>
    <dbReference type="NCBI Taxonomy" id="171693"/>
    <lineage>
        <taxon>Bacteria</taxon>
        <taxon>Bacillati</taxon>
        <taxon>Bacillota</taxon>
        <taxon>Bacilli</taxon>
        <taxon>Bacillales</taxon>
        <taxon>Bacillaceae</taxon>
        <taxon>Oceanobacillus</taxon>
    </lineage>
</organism>
<dbReference type="GO" id="GO:0004553">
    <property type="term" value="F:hydrolase activity, hydrolyzing O-glycosyl compounds"/>
    <property type="evidence" value="ECO:0007669"/>
    <property type="project" value="InterPro"/>
</dbReference>